<proteinExistence type="predicted"/>
<dbReference type="EMBL" id="HBIB01016233">
    <property type="protein sequence ID" value="CAE0248357.1"/>
    <property type="molecule type" value="Transcribed_RNA"/>
</dbReference>
<name>A0A7S3D6T8_9EUKA</name>
<organism evidence="3">
    <name type="scientific">Palpitomonas bilix</name>
    <dbReference type="NCBI Taxonomy" id="652834"/>
    <lineage>
        <taxon>Eukaryota</taxon>
        <taxon>Eukaryota incertae sedis</taxon>
    </lineage>
</organism>
<dbReference type="InterPro" id="IPR011990">
    <property type="entry name" value="TPR-like_helical_dom_sf"/>
</dbReference>
<evidence type="ECO:0000256" key="1">
    <source>
        <dbReference type="SAM" id="Coils"/>
    </source>
</evidence>
<dbReference type="SUPFAM" id="SSF81901">
    <property type="entry name" value="HCP-like"/>
    <property type="match status" value="1"/>
</dbReference>
<dbReference type="EMBL" id="HBIB01016232">
    <property type="protein sequence ID" value="CAE0248356.1"/>
    <property type="molecule type" value="Transcribed_RNA"/>
</dbReference>
<sequence>MQFQEQEKRFREELDKRFQEQEKRFREELDKRFQEQETIWKKMFLVMEEKQSAFEVKNSNRNAQIVTLETKTDELETKLKTKTEELETKLKTKTDELETKLKTQTTVELETLKTKTEALEAKIKCSEMHIEELKSNIEDDRNKQKQEMAELQMRTARLEAKDAVLAERFEKAMDKGNGEAMFQLALCYEQGKGVLKNEARAAELYQEAADKGNVEAMFQLARCYEHGKGVIQSQAKAAKWFEKSHLAK</sequence>
<evidence type="ECO:0008006" key="4">
    <source>
        <dbReference type="Google" id="ProtNLM"/>
    </source>
</evidence>
<reference evidence="3" key="1">
    <citation type="submission" date="2021-01" db="EMBL/GenBank/DDBJ databases">
        <authorList>
            <person name="Corre E."/>
            <person name="Pelletier E."/>
            <person name="Niang G."/>
            <person name="Scheremetjew M."/>
            <person name="Finn R."/>
            <person name="Kale V."/>
            <person name="Holt S."/>
            <person name="Cochrane G."/>
            <person name="Meng A."/>
            <person name="Brown T."/>
            <person name="Cohen L."/>
        </authorList>
    </citation>
    <scope>NUCLEOTIDE SEQUENCE</scope>
    <source>
        <strain evidence="3">NIES-2562</strain>
    </source>
</reference>
<dbReference type="SMART" id="SM00671">
    <property type="entry name" value="SEL1"/>
    <property type="match status" value="2"/>
</dbReference>
<dbReference type="Gene3D" id="1.25.40.10">
    <property type="entry name" value="Tetratricopeptide repeat domain"/>
    <property type="match status" value="1"/>
</dbReference>
<keyword evidence="1" id="KW-0175">Coiled coil</keyword>
<protein>
    <recommendedName>
        <fullName evidence="4">Sel1 repeat protein</fullName>
    </recommendedName>
</protein>
<dbReference type="PANTHER" id="PTHR45011">
    <property type="entry name" value="DAP3-BINDING CELL DEATH ENHANCER 1"/>
    <property type="match status" value="1"/>
</dbReference>
<evidence type="ECO:0000313" key="2">
    <source>
        <dbReference type="EMBL" id="CAE0248356.1"/>
    </source>
</evidence>
<evidence type="ECO:0000313" key="3">
    <source>
        <dbReference type="EMBL" id="CAE0248357.1"/>
    </source>
</evidence>
<dbReference type="PANTHER" id="PTHR45011:SF1">
    <property type="entry name" value="DAP3-BINDING CELL DEATH ENHANCER 1"/>
    <property type="match status" value="1"/>
</dbReference>
<dbReference type="InterPro" id="IPR006597">
    <property type="entry name" value="Sel1-like"/>
</dbReference>
<dbReference type="InterPro" id="IPR052748">
    <property type="entry name" value="ISR_Activator"/>
</dbReference>
<dbReference type="Pfam" id="PF08238">
    <property type="entry name" value="Sel1"/>
    <property type="match status" value="2"/>
</dbReference>
<feature type="coiled-coil region" evidence="1">
    <location>
        <begin position="65"/>
        <end position="161"/>
    </location>
</feature>
<gene>
    <name evidence="2" type="ORF">PBIL07802_LOCUS10552</name>
    <name evidence="3" type="ORF">PBIL07802_LOCUS10553</name>
</gene>
<accession>A0A7S3D6T8</accession>
<dbReference type="AlphaFoldDB" id="A0A7S3D6T8"/>